<dbReference type="AlphaFoldDB" id="A0A2J6QYB3"/>
<dbReference type="Pfam" id="PF07992">
    <property type="entry name" value="Pyr_redox_2"/>
    <property type="match status" value="1"/>
</dbReference>
<dbReference type="InterPro" id="IPR045024">
    <property type="entry name" value="NDH-2"/>
</dbReference>
<dbReference type="STRING" id="1149755.A0A2J6QYB3"/>
<proteinExistence type="inferred from homology"/>
<dbReference type="PRINTS" id="PR00368">
    <property type="entry name" value="FADPNR"/>
</dbReference>
<dbReference type="PRINTS" id="PR00411">
    <property type="entry name" value="PNDRDTASEI"/>
</dbReference>
<keyword evidence="3" id="KW-0274">FAD</keyword>
<dbReference type="OrthoDB" id="3244603at2759"/>
<comment type="similarity">
    <text evidence="1">Belongs to the NADH dehydrogenase family.</text>
</comment>
<gene>
    <name evidence="8" type="ORF">L207DRAFT_641001</name>
</gene>
<protein>
    <submittedName>
        <fullName evidence="8">FAD/NAD(P)-binding domain-containing protein</fullName>
    </submittedName>
</protein>
<evidence type="ECO:0000313" key="9">
    <source>
        <dbReference type="Proteomes" id="UP000235786"/>
    </source>
</evidence>
<evidence type="ECO:0000313" key="8">
    <source>
        <dbReference type="EMBL" id="PMD31254.1"/>
    </source>
</evidence>
<dbReference type="SUPFAM" id="SSF51905">
    <property type="entry name" value="FAD/NAD(P)-binding domain"/>
    <property type="match status" value="2"/>
</dbReference>
<dbReference type="GO" id="GO:0003954">
    <property type="term" value="F:NADH dehydrogenase activity"/>
    <property type="evidence" value="ECO:0007669"/>
    <property type="project" value="InterPro"/>
</dbReference>
<keyword evidence="9" id="KW-1185">Reference proteome</keyword>
<name>A0A2J6QYB3_HYAVF</name>
<evidence type="ECO:0000256" key="3">
    <source>
        <dbReference type="ARBA" id="ARBA00022827"/>
    </source>
</evidence>
<keyword evidence="2" id="KW-0285">Flavoprotein</keyword>
<feature type="region of interest" description="Disordered" evidence="6">
    <location>
        <begin position="1"/>
        <end position="49"/>
    </location>
</feature>
<organism evidence="8 9">
    <name type="scientific">Hyaloscypha variabilis (strain UAMH 11265 / GT02V1 / F)</name>
    <name type="common">Meliniomyces variabilis</name>
    <dbReference type="NCBI Taxonomy" id="1149755"/>
    <lineage>
        <taxon>Eukaryota</taxon>
        <taxon>Fungi</taxon>
        <taxon>Dikarya</taxon>
        <taxon>Ascomycota</taxon>
        <taxon>Pezizomycotina</taxon>
        <taxon>Leotiomycetes</taxon>
        <taxon>Helotiales</taxon>
        <taxon>Hyaloscyphaceae</taxon>
        <taxon>Hyaloscypha</taxon>
        <taxon>Hyaloscypha variabilis</taxon>
    </lineage>
</organism>
<reference evidence="8 9" key="1">
    <citation type="submission" date="2016-04" db="EMBL/GenBank/DDBJ databases">
        <title>A degradative enzymes factory behind the ericoid mycorrhizal symbiosis.</title>
        <authorList>
            <consortium name="DOE Joint Genome Institute"/>
            <person name="Martino E."/>
            <person name="Morin E."/>
            <person name="Grelet G."/>
            <person name="Kuo A."/>
            <person name="Kohler A."/>
            <person name="Daghino S."/>
            <person name="Barry K."/>
            <person name="Choi C."/>
            <person name="Cichocki N."/>
            <person name="Clum A."/>
            <person name="Copeland A."/>
            <person name="Hainaut M."/>
            <person name="Haridas S."/>
            <person name="Labutti K."/>
            <person name="Lindquist E."/>
            <person name="Lipzen A."/>
            <person name="Khouja H.-R."/>
            <person name="Murat C."/>
            <person name="Ohm R."/>
            <person name="Olson A."/>
            <person name="Spatafora J."/>
            <person name="Veneault-Fourrey C."/>
            <person name="Henrissat B."/>
            <person name="Grigoriev I."/>
            <person name="Martin F."/>
            <person name="Perotto S."/>
        </authorList>
    </citation>
    <scope>NUCLEOTIDE SEQUENCE [LARGE SCALE GENOMIC DNA]</scope>
    <source>
        <strain evidence="8 9">F</strain>
    </source>
</reference>
<keyword evidence="4" id="KW-0560">Oxidoreductase</keyword>
<accession>A0A2J6QYB3</accession>
<dbReference type="InterPro" id="IPR023753">
    <property type="entry name" value="FAD/NAD-binding_dom"/>
</dbReference>
<evidence type="ECO:0000259" key="7">
    <source>
        <dbReference type="Pfam" id="PF07992"/>
    </source>
</evidence>
<dbReference type="InterPro" id="IPR036188">
    <property type="entry name" value="FAD/NAD-bd_sf"/>
</dbReference>
<dbReference type="GO" id="GO:0005739">
    <property type="term" value="C:mitochondrion"/>
    <property type="evidence" value="ECO:0007669"/>
    <property type="project" value="TreeGrafter"/>
</dbReference>
<feature type="compositionally biased region" description="Low complexity" evidence="6">
    <location>
        <begin position="1"/>
        <end position="14"/>
    </location>
</feature>
<sequence length="503" mass="55225">MAPTTRSQTSSLPSTPTPPPSKRTLSTSTLTTPSKRSKHSPPSSPNTKPRILILGSGWSGFTLAQSLSKTPLSQSHQITLLSPHRTMALTPLLASAACGIFDFRIAEEPVRRLSTAGRVTKYQVHVSSIDLKWQVVKCRAAVGSNGDARLAAEDGVNSDGEEGDGHGEEAEFELGYEKLVLAPGSETNTFSTPGVLEHCLTMKSVQDAMSLRERILDCFELASLPVCSEERQRELLHFVIVGGGPTGVELAAELDELVHGHLSRIYPDLEGRATISVYDVADRMLGQFGEKLSEYAMEKFRRRDVRVCMGREIEGFEIGIMSVKDEGEVKFGVAIWCAGNKATSLVEGLDVRKGEGAMQRVCTDRLLRVLKPEGKEARKGIEDYFDNIYALGDAADIEGMSLPPTAEVALQKARWLAKHLNSPIQNENGNVEGEGFKYDQKALVAYIGRKDGIVDGGGKWTGKGAWLAWRSGSLEWTRSWRRRAMIVLVWVMNKLDGREIARR</sequence>
<evidence type="ECO:0000256" key="2">
    <source>
        <dbReference type="ARBA" id="ARBA00022630"/>
    </source>
</evidence>
<dbReference type="PANTHER" id="PTHR43706">
    <property type="entry name" value="NADH DEHYDROGENASE"/>
    <property type="match status" value="1"/>
</dbReference>
<keyword evidence="5" id="KW-0520">NAD</keyword>
<evidence type="ECO:0000256" key="4">
    <source>
        <dbReference type="ARBA" id="ARBA00023002"/>
    </source>
</evidence>
<evidence type="ECO:0000256" key="6">
    <source>
        <dbReference type="SAM" id="MobiDB-lite"/>
    </source>
</evidence>
<evidence type="ECO:0000256" key="5">
    <source>
        <dbReference type="ARBA" id="ARBA00023027"/>
    </source>
</evidence>
<dbReference type="Proteomes" id="UP000235786">
    <property type="component" value="Unassembled WGS sequence"/>
</dbReference>
<dbReference type="Gene3D" id="3.50.50.100">
    <property type="match status" value="1"/>
</dbReference>
<dbReference type="PANTHER" id="PTHR43706:SF17">
    <property type="entry name" value="NADH DEHYDROGENASE (EUROFUNG)"/>
    <property type="match status" value="1"/>
</dbReference>
<feature type="compositionally biased region" description="Low complexity" evidence="6">
    <location>
        <begin position="22"/>
        <end position="34"/>
    </location>
</feature>
<dbReference type="EMBL" id="KZ613963">
    <property type="protein sequence ID" value="PMD31254.1"/>
    <property type="molecule type" value="Genomic_DNA"/>
</dbReference>
<feature type="domain" description="FAD/NAD(P)-binding" evidence="7">
    <location>
        <begin position="50"/>
        <end position="412"/>
    </location>
</feature>
<evidence type="ECO:0000256" key="1">
    <source>
        <dbReference type="ARBA" id="ARBA00005272"/>
    </source>
</evidence>